<gene>
    <name evidence="2" type="ORF">KDA27_19110</name>
</gene>
<dbReference type="AlphaFoldDB" id="A0A956SFV8"/>
<sequence length="383" mass="41079">MGKGEGAVPVVAYTEVIHIDSRTGTKTRLRSKGRFYSSCPGSHAATCGSVVAGVVGSLVGLIAGLVAGWQTACADGSAVHVSNSVGEPQLQGLPPDASLPFPTEGDSVQVYLLGPGSAPCFSPDGTAITFGDSGQIYVLDLASGTRKRVSNPGHSFAPAWSPDGQRVVYGSHGSGGRSSIWTAPVDGGSMDPFVERAPEGDQYPGWSPDGAEVVWSHGHQLWIASSDGAQARPLTNPPAKHYEFFGDWSATAGRIAYIAAETYNARSKEYYRLWTIRPDGTDQALFGSGVLADDVKWSRDGHALYYSATRALMKIDFALETAPTKVYDWPQPWTLTKFDISPDETWLVYEVLIEPERDDGERGSETSELTDLGDQHLRLVRLP</sequence>
<protein>
    <submittedName>
        <fullName evidence="2">PD40 domain-containing protein</fullName>
    </submittedName>
</protein>
<reference evidence="2" key="1">
    <citation type="submission" date="2020-04" db="EMBL/GenBank/DDBJ databases">
        <authorList>
            <person name="Zhang T."/>
        </authorList>
    </citation>
    <scope>NUCLEOTIDE SEQUENCE</scope>
    <source>
        <strain evidence="2">HKST-UBA02</strain>
    </source>
</reference>
<reference evidence="2" key="2">
    <citation type="journal article" date="2021" name="Microbiome">
        <title>Successional dynamics and alternative stable states in a saline activated sludge microbial community over 9 years.</title>
        <authorList>
            <person name="Wang Y."/>
            <person name="Ye J."/>
            <person name="Ju F."/>
            <person name="Liu L."/>
            <person name="Boyd J.A."/>
            <person name="Deng Y."/>
            <person name="Parks D.H."/>
            <person name="Jiang X."/>
            <person name="Yin X."/>
            <person name="Woodcroft B.J."/>
            <person name="Tyson G.W."/>
            <person name="Hugenholtz P."/>
            <person name="Polz M.F."/>
            <person name="Zhang T."/>
        </authorList>
    </citation>
    <scope>NUCLEOTIDE SEQUENCE</scope>
    <source>
        <strain evidence="2">HKST-UBA02</strain>
    </source>
</reference>
<dbReference type="SUPFAM" id="SSF82171">
    <property type="entry name" value="DPP6 N-terminal domain-like"/>
    <property type="match status" value="1"/>
</dbReference>
<dbReference type="EMBL" id="JAGQHS010000128">
    <property type="protein sequence ID" value="MCA9757909.1"/>
    <property type="molecule type" value="Genomic_DNA"/>
</dbReference>
<dbReference type="InterPro" id="IPR011042">
    <property type="entry name" value="6-blade_b-propeller_TolB-like"/>
</dbReference>
<name>A0A956SFV8_UNCEI</name>
<dbReference type="PANTHER" id="PTHR36842:SF1">
    <property type="entry name" value="PROTEIN TOLB"/>
    <property type="match status" value="1"/>
</dbReference>
<dbReference type="Gene3D" id="2.120.10.30">
    <property type="entry name" value="TolB, C-terminal domain"/>
    <property type="match status" value="2"/>
</dbReference>
<dbReference type="InterPro" id="IPR011659">
    <property type="entry name" value="WD40"/>
</dbReference>
<accession>A0A956SFV8</accession>
<proteinExistence type="inferred from homology"/>
<comment type="similarity">
    <text evidence="1">Belongs to the TolB family.</text>
</comment>
<organism evidence="2 3">
    <name type="scientific">Eiseniibacteriota bacterium</name>
    <dbReference type="NCBI Taxonomy" id="2212470"/>
    <lineage>
        <taxon>Bacteria</taxon>
        <taxon>Candidatus Eiseniibacteriota</taxon>
    </lineage>
</organism>
<evidence type="ECO:0000313" key="3">
    <source>
        <dbReference type="Proteomes" id="UP000739538"/>
    </source>
</evidence>
<dbReference type="Proteomes" id="UP000739538">
    <property type="component" value="Unassembled WGS sequence"/>
</dbReference>
<evidence type="ECO:0000313" key="2">
    <source>
        <dbReference type="EMBL" id="MCA9757909.1"/>
    </source>
</evidence>
<comment type="caution">
    <text evidence="2">The sequence shown here is derived from an EMBL/GenBank/DDBJ whole genome shotgun (WGS) entry which is preliminary data.</text>
</comment>
<dbReference type="Pfam" id="PF07676">
    <property type="entry name" value="PD40"/>
    <property type="match status" value="1"/>
</dbReference>
<dbReference type="PANTHER" id="PTHR36842">
    <property type="entry name" value="PROTEIN TOLB HOMOLOG"/>
    <property type="match status" value="1"/>
</dbReference>
<evidence type="ECO:0000256" key="1">
    <source>
        <dbReference type="ARBA" id="ARBA00009820"/>
    </source>
</evidence>